<evidence type="ECO:0000256" key="6">
    <source>
        <dbReference type="SAM" id="Phobius"/>
    </source>
</evidence>
<feature type="transmembrane region" description="Helical" evidence="6">
    <location>
        <begin position="310"/>
        <end position="334"/>
    </location>
</feature>
<dbReference type="AlphaFoldDB" id="A0A1F6EE41"/>
<dbReference type="STRING" id="1798508.A3A35_02410"/>
<sequence>MSARETPYSFLNSYVRGEVLSGGWGVMNKVFAGANALIIISHLEIFKYGIYVLIFAFISLATGLFQKPFADVVQNDVARFIGAGKEAQAKKLFLENLIVRVAIALALFLTTFFAASLIARFYDQDIAILFRILSPIFLIDVATTALRTLFELRLRFGEPALRLVVYNVVKLFLILAALMFYRLDVAELLGIYLLAATAALVVFIPRFSILYAPWKNLRAASTPELIPLVLGHGKWRAMSQGLSSASSNVRPWLIKFFINTEAVAIYSVAESIYGALKALFPTSTFVTLIPHEVAGNPARAVRILIRGTKYLALAGVLLGVAGLIFVPPLVTLIVPKYGASLPYFMLLLLMLPIMGVSTIAGAFLFALQKQRFIFFVSLVRIPLSWAFPVALLYFFGLWGMPFERILITLFVGVAYFVYLLRYHVPRESLRLLFVFDATDRELLKRAYQQLYHGLVHRLERMPFRLG</sequence>
<evidence type="ECO:0000256" key="2">
    <source>
        <dbReference type="ARBA" id="ARBA00022475"/>
    </source>
</evidence>
<keyword evidence="5 6" id="KW-0472">Membrane</keyword>
<reference evidence="7 8" key="1">
    <citation type="journal article" date="2016" name="Nat. Commun.">
        <title>Thousands of microbial genomes shed light on interconnected biogeochemical processes in an aquifer system.</title>
        <authorList>
            <person name="Anantharaman K."/>
            <person name="Brown C.T."/>
            <person name="Hug L.A."/>
            <person name="Sharon I."/>
            <person name="Castelle C.J."/>
            <person name="Probst A.J."/>
            <person name="Thomas B.C."/>
            <person name="Singh A."/>
            <person name="Wilkins M.J."/>
            <person name="Karaoz U."/>
            <person name="Brodie E.L."/>
            <person name="Williams K.H."/>
            <person name="Hubbard S.S."/>
            <person name="Banfield J.F."/>
        </authorList>
    </citation>
    <scope>NUCLEOTIDE SEQUENCE [LARGE SCALE GENOMIC DNA]</scope>
</reference>
<evidence type="ECO:0000256" key="4">
    <source>
        <dbReference type="ARBA" id="ARBA00022989"/>
    </source>
</evidence>
<dbReference type="EMBL" id="MFLV01000005">
    <property type="protein sequence ID" value="OGG71924.1"/>
    <property type="molecule type" value="Genomic_DNA"/>
</dbReference>
<dbReference type="InterPro" id="IPR002797">
    <property type="entry name" value="Polysacc_synth"/>
</dbReference>
<accession>A0A1F6EE41</accession>
<evidence type="ECO:0000256" key="5">
    <source>
        <dbReference type="ARBA" id="ARBA00023136"/>
    </source>
</evidence>
<feature type="transmembrane region" description="Helical" evidence="6">
    <location>
        <begin position="340"/>
        <end position="365"/>
    </location>
</feature>
<evidence type="ECO:0000256" key="1">
    <source>
        <dbReference type="ARBA" id="ARBA00004651"/>
    </source>
</evidence>
<protein>
    <recommendedName>
        <fullName evidence="9">Polysaccharide biosynthesis protein C-terminal domain-containing protein</fullName>
    </recommendedName>
</protein>
<comment type="subcellular location">
    <subcellularLocation>
        <location evidence="1">Cell membrane</location>
        <topology evidence="1">Multi-pass membrane protein</topology>
    </subcellularLocation>
</comment>
<evidence type="ECO:0000313" key="8">
    <source>
        <dbReference type="Proteomes" id="UP000179115"/>
    </source>
</evidence>
<feature type="transmembrane region" description="Helical" evidence="6">
    <location>
        <begin position="401"/>
        <end position="420"/>
    </location>
</feature>
<feature type="transmembrane region" description="Helical" evidence="6">
    <location>
        <begin position="45"/>
        <end position="65"/>
    </location>
</feature>
<feature type="transmembrane region" description="Helical" evidence="6">
    <location>
        <begin position="189"/>
        <end position="212"/>
    </location>
</feature>
<feature type="transmembrane region" description="Helical" evidence="6">
    <location>
        <begin position="372"/>
        <end position="395"/>
    </location>
</feature>
<dbReference type="InterPro" id="IPR050833">
    <property type="entry name" value="Poly_Biosynth_Transport"/>
</dbReference>
<gene>
    <name evidence="7" type="ORF">A3A35_02410</name>
</gene>
<organism evidence="7 8">
    <name type="scientific">Candidatus Kaiserbacteria bacterium RIFCSPLOWO2_01_FULL_51_21</name>
    <dbReference type="NCBI Taxonomy" id="1798508"/>
    <lineage>
        <taxon>Bacteria</taxon>
        <taxon>Candidatus Kaiseribacteriota</taxon>
    </lineage>
</organism>
<feature type="transmembrane region" description="Helical" evidence="6">
    <location>
        <begin position="161"/>
        <end position="183"/>
    </location>
</feature>
<evidence type="ECO:0000256" key="3">
    <source>
        <dbReference type="ARBA" id="ARBA00022692"/>
    </source>
</evidence>
<feature type="transmembrane region" description="Helical" evidence="6">
    <location>
        <begin position="128"/>
        <end position="149"/>
    </location>
</feature>
<dbReference type="Proteomes" id="UP000179115">
    <property type="component" value="Unassembled WGS sequence"/>
</dbReference>
<evidence type="ECO:0008006" key="9">
    <source>
        <dbReference type="Google" id="ProtNLM"/>
    </source>
</evidence>
<dbReference type="PANTHER" id="PTHR30250">
    <property type="entry name" value="PST FAMILY PREDICTED COLANIC ACID TRANSPORTER"/>
    <property type="match status" value="1"/>
</dbReference>
<evidence type="ECO:0000313" key="7">
    <source>
        <dbReference type="EMBL" id="OGG71924.1"/>
    </source>
</evidence>
<keyword evidence="4 6" id="KW-1133">Transmembrane helix</keyword>
<dbReference type="GO" id="GO:0005886">
    <property type="term" value="C:plasma membrane"/>
    <property type="evidence" value="ECO:0007669"/>
    <property type="project" value="UniProtKB-SubCell"/>
</dbReference>
<name>A0A1F6EE41_9BACT</name>
<proteinExistence type="predicted"/>
<keyword evidence="3 6" id="KW-0812">Transmembrane</keyword>
<keyword evidence="2" id="KW-1003">Cell membrane</keyword>
<comment type="caution">
    <text evidence="7">The sequence shown here is derived from an EMBL/GenBank/DDBJ whole genome shotgun (WGS) entry which is preliminary data.</text>
</comment>
<feature type="transmembrane region" description="Helical" evidence="6">
    <location>
        <begin position="97"/>
        <end position="122"/>
    </location>
</feature>
<dbReference type="PANTHER" id="PTHR30250:SF11">
    <property type="entry name" value="O-ANTIGEN TRANSPORTER-RELATED"/>
    <property type="match status" value="1"/>
</dbReference>
<dbReference type="Pfam" id="PF01943">
    <property type="entry name" value="Polysacc_synt"/>
    <property type="match status" value="1"/>
</dbReference>